<dbReference type="Gene3D" id="1.10.30.50">
    <property type="match status" value="1"/>
</dbReference>
<keyword evidence="1" id="KW-0378">Hydrolase</keyword>
<comment type="caution">
    <text evidence="1">The sequence shown here is derived from an EMBL/GenBank/DDBJ whole genome shotgun (WGS) entry which is preliminary data.</text>
</comment>
<dbReference type="GO" id="GO:0004519">
    <property type="term" value="F:endonuclease activity"/>
    <property type="evidence" value="ECO:0007669"/>
    <property type="project" value="UniProtKB-KW"/>
</dbReference>
<evidence type="ECO:0000313" key="1">
    <source>
        <dbReference type="EMBL" id="RGY21312.1"/>
    </source>
</evidence>
<dbReference type="OrthoDB" id="6624755at2"/>
<keyword evidence="1" id="KW-0540">Nuclease</keyword>
<accession>A0A413ITR1</accession>
<evidence type="ECO:0000313" key="2">
    <source>
        <dbReference type="Proteomes" id="UP000286063"/>
    </source>
</evidence>
<dbReference type="RefSeq" id="WP_117774455.1">
    <property type="nucleotide sequence ID" value="NZ_QSCR01000001.1"/>
</dbReference>
<organism evidence="1 2">
    <name type="scientific">Butyricimonas virosa</name>
    <dbReference type="NCBI Taxonomy" id="544645"/>
    <lineage>
        <taxon>Bacteria</taxon>
        <taxon>Pseudomonadati</taxon>
        <taxon>Bacteroidota</taxon>
        <taxon>Bacteroidia</taxon>
        <taxon>Bacteroidales</taxon>
        <taxon>Odoribacteraceae</taxon>
        <taxon>Butyricimonas</taxon>
    </lineage>
</organism>
<dbReference type="AlphaFoldDB" id="A0A413ITR1"/>
<dbReference type="EMBL" id="QSCR01000001">
    <property type="protein sequence ID" value="RGY21312.1"/>
    <property type="molecule type" value="Genomic_DNA"/>
</dbReference>
<keyword evidence="1" id="KW-0255">Endonuclease</keyword>
<gene>
    <name evidence="1" type="ORF">DXA50_00215</name>
</gene>
<sequence length="102" mass="12120">MNTITEQSYPTLLKDPRWQRKRLEVMQADNFTCQCCFRKDKPLNVHHKTYIQGAMPWEYETRGLITLCEDCHKKYHHDVKKMKYFANQLEVIACALKVVASI</sequence>
<reference evidence="1 2" key="1">
    <citation type="submission" date="2018-08" db="EMBL/GenBank/DDBJ databases">
        <title>A genome reference for cultivated species of the human gut microbiota.</title>
        <authorList>
            <person name="Zou Y."/>
            <person name="Xue W."/>
            <person name="Luo G."/>
        </authorList>
    </citation>
    <scope>NUCLEOTIDE SEQUENCE [LARGE SCALE GENOMIC DNA]</scope>
    <source>
        <strain evidence="1 2">OF02-7</strain>
    </source>
</reference>
<dbReference type="Proteomes" id="UP000286063">
    <property type="component" value="Unassembled WGS sequence"/>
</dbReference>
<proteinExistence type="predicted"/>
<protein>
    <submittedName>
        <fullName evidence="1">HNH endonuclease</fullName>
    </submittedName>
</protein>
<name>A0A413ITR1_9BACT</name>